<evidence type="ECO:0000256" key="5">
    <source>
        <dbReference type="ARBA" id="ARBA00022833"/>
    </source>
</evidence>
<comment type="subcellular location">
    <subcellularLocation>
        <location evidence="1">Nucleus</location>
    </subcellularLocation>
</comment>
<dbReference type="InterPro" id="IPR036236">
    <property type="entry name" value="Znf_C2H2_sf"/>
</dbReference>
<dbReference type="InterPro" id="IPR050331">
    <property type="entry name" value="Zinc_finger"/>
</dbReference>
<dbReference type="SMART" id="SM00355">
    <property type="entry name" value="ZnF_C2H2"/>
    <property type="match status" value="2"/>
</dbReference>
<evidence type="ECO:0000256" key="2">
    <source>
        <dbReference type="ARBA" id="ARBA00022723"/>
    </source>
</evidence>
<evidence type="ECO:0000256" key="6">
    <source>
        <dbReference type="ARBA" id="ARBA00023242"/>
    </source>
</evidence>
<proteinExistence type="predicted"/>
<keyword evidence="11" id="KW-1185">Reference proteome</keyword>
<evidence type="ECO:0000256" key="7">
    <source>
        <dbReference type="PROSITE-ProRule" id="PRU00042"/>
    </source>
</evidence>
<dbReference type="EMBL" id="KV748913">
    <property type="protein sequence ID" value="OCL12183.1"/>
    <property type="molecule type" value="Genomic_DNA"/>
</dbReference>
<keyword evidence="4 7" id="KW-0863">Zinc-finger</keyword>
<feature type="compositionally biased region" description="Polar residues" evidence="8">
    <location>
        <begin position="200"/>
        <end position="212"/>
    </location>
</feature>
<dbReference type="OrthoDB" id="8922241at2759"/>
<dbReference type="GO" id="GO:0008270">
    <property type="term" value="F:zinc ion binding"/>
    <property type="evidence" value="ECO:0007669"/>
    <property type="project" value="UniProtKB-KW"/>
</dbReference>
<sequence>MQTPSVSSTTYESSQLSAPHNTSLEERHAWSFASQVPSNFDMSSASTGSSTSLLIPHEMDELANGSNPFQYFPDNAAPSFYSPVDANEDFAFSTQPLEGTNQNLNTFMDPQRGPLVTQLTYSGAPYMTNDQAPSPEQLTSVPLYVRTIQAVDMFVASVANQAQPQPQESEATPCSSFTSASSVELESSNILGWEGEQEPFTATQDAQPFQSRLQDEHHNSIPSNGTTLDYRTRTCQKPFQCDSCERSFKWKKDLKRHGKTHQVYYRRGMQIREGSFHFCPACPKGFLRRDNMLRHQRDIHKEGEDQTEDGSTSPRTRTSKRQKT</sequence>
<dbReference type="GO" id="GO:0010468">
    <property type="term" value="P:regulation of gene expression"/>
    <property type="evidence" value="ECO:0007669"/>
    <property type="project" value="TreeGrafter"/>
</dbReference>
<reference evidence="10 11" key="1">
    <citation type="journal article" date="2016" name="Nat. Commun.">
        <title>Ectomycorrhizal ecology is imprinted in the genome of the dominant symbiotic fungus Cenococcum geophilum.</title>
        <authorList>
            <consortium name="DOE Joint Genome Institute"/>
            <person name="Peter M."/>
            <person name="Kohler A."/>
            <person name="Ohm R.A."/>
            <person name="Kuo A."/>
            <person name="Krutzmann J."/>
            <person name="Morin E."/>
            <person name="Arend M."/>
            <person name="Barry K.W."/>
            <person name="Binder M."/>
            <person name="Choi C."/>
            <person name="Clum A."/>
            <person name="Copeland A."/>
            <person name="Grisel N."/>
            <person name="Haridas S."/>
            <person name="Kipfer T."/>
            <person name="LaButti K."/>
            <person name="Lindquist E."/>
            <person name="Lipzen A."/>
            <person name="Maire R."/>
            <person name="Meier B."/>
            <person name="Mihaltcheva S."/>
            <person name="Molinier V."/>
            <person name="Murat C."/>
            <person name="Poggeler S."/>
            <person name="Quandt C.A."/>
            <person name="Sperisen C."/>
            <person name="Tritt A."/>
            <person name="Tisserant E."/>
            <person name="Crous P.W."/>
            <person name="Henrissat B."/>
            <person name="Nehls U."/>
            <person name="Egli S."/>
            <person name="Spatafora J.W."/>
            <person name="Grigoriev I.V."/>
            <person name="Martin F.M."/>
        </authorList>
    </citation>
    <scope>NUCLEOTIDE SEQUENCE [LARGE SCALE GENOMIC DNA]</scope>
    <source>
        <strain evidence="10 11">CBS 207.34</strain>
    </source>
</reference>
<evidence type="ECO:0000256" key="3">
    <source>
        <dbReference type="ARBA" id="ARBA00022737"/>
    </source>
</evidence>
<dbReference type="Gene3D" id="3.30.160.60">
    <property type="entry name" value="Classic Zinc Finger"/>
    <property type="match status" value="1"/>
</dbReference>
<dbReference type="FunFam" id="3.30.160.60:FF:000110">
    <property type="entry name" value="Zinc finger protein-like"/>
    <property type="match status" value="1"/>
</dbReference>
<accession>A0A8E2JWL0</accession>
<protein>
    <recommendedName>
        <fullName evidence="9">C2H2-type domain-containing protein</fullName>
    </recommendedName>
</protein>
<feature type="domain" description="C2H2-type" evidence="9">
    <location>
        <begin position="239"/>
        <end position="261"/>
    </location>
</feature>
<dbReference type="GO" id="GO:0005634">
    <property type="term" value="C:nucleus"/>
    <property type="evidence" value="ECO:0007669"/>
    <property type="project" value="UniProtKB-SubCell"/>
</dbReference>
<feature type="domain" description="C2H2-type" evidence="9">
    <location>
        <begin position="277"/>
        <end position="305"/>
    </location>
</feature>
<evidence type="ECO:0000313" key="10">
    <source>
        <dbReference type="EMBL" id="OCL12183.1"/>
    </source>
</evidence>
<evidence type="ECO:0000259" key="9">
    <source>
        <dbReference type="PROSITE" id="PS50157"/>
    </source>
</evidence>
<keyword evidence="5" id="KW-0862">Zinc</keyword>
<keyword evidence="6" id="KW-0539">Nucleus</keyword>
<dbReference type="PANTHER" id="PTHR16515:SF66">
    <property type="entry name" value="C2H2-TYPE DOMAIN-CONTAINING PROTEIN"/>
    <property type="match status" value="1"/>
</dbReference>
<dbReference type="PANTHER" id="PTHR16515">
    <property type="entry name" value="PR DOMAIN ZINC FINGER PROTEIN"/>
    <property type="match status" value="1"/>
</dbReference>
<gene>
    <name evidence="10" type="ORF">AOQ84DRAFT_420702</name>
</gene>
<feature type="region of interest" description="Disordered" evidence="8">
    <location>
        <begin position="293"/>
        <end position="324"/>
    </location>
</feature>
<feature type="compositionally biased region" description="Polar residues" evidence="8">
    <location>
        <begin position="220"/>
        <end position="229"/>
    </location>
</feature>
<keyword evidence="2" id="KW-0479">Metal-binding</keyword>
<dbReference type="PROSITE" id="PS50157">
    <property type="entry name" value="ZINC_FINGER_C2H2_2"/>
    <property type="match status" value="2"/>
</dbReference>
<dbReference type="Proteomes" id="UP000250140">
    <property type="component" value="Unassembled WGS sequence"/>
</dbReference>
<evidence type="ECO:0000256" key="8">
    <source>
        <dbReference type="SAM" id="MobiDB-lite"/>
    </source>
</evidence>
<evidence type="ECO:0000313" key="11">
    <source>
        <dbReference type="Proteomes" id="UP000250140"/>
    </source>
</evidence>
<dbReference type="SUPFAM" id="SSF57667">
    <property type="entry name" value="beta-beta-alpha zinc fingers"/>
    <property type="match status" value="1"/>
</dbReference>
<name>A0A8E2JWL0_9PEZI</name>
<feature type="region of interest" description="Disordered" evidence="8">
    <location>
        <begin position="200"/>
        <end position="229"/>
    </location>
</feature>
<dbReference type="InterPro" id="IPR013087">
    <property type="entry name" value="Znf_C2H2_type"/>
</dbReference>
<evidence type="ECO:0000256" key="4">
    <source>
        <dbReference type="ARBA" id="ARBA00022771"/>
    </source>
</evidence>
<dbReference type="PROSITE" id="PS00028">
    <property type="entry name" value="ZINC_FINGER_C2H2_1"/>
    <property type="match status" value="2"/>
</dbReference>
<organism evidence="10 11">
    <name type="scientific">Glonium stellatum</name>
    <dbReference type="NCBI Taxonomy" id="574774"/>
    <lineage>
        <taxon>Eukaryota</taxon>
        <taxon>Fungi</taxon>
        <taxon>Dikarya</taxon>
        <taxon>Ascomycota</taxon>
        <taxon>Pezizomycotina</taxon>
        <taxon>Dothideomycetes</taxon>
        <taxon>Pleosporomycetidae</taxon>
        <taxon>Gloniales</taxon>
        <taxon>Gloniaceae</taxon>
        <taxon>Glonium</taxon>
    </lineage>
</organism>
<feature type="compositionally biased region" description="Polar residues" evidence="8">
    <location>
        <begin position="1"/>
        <end position="22"/>
    </location>
</feature>
<feature type="compositionally biased region" description="Basic and acidic residues" evidence="8">
    <location>
        <begin position="293"/>
        <end position="304"/>
    </location>
</feature>
<feature type="region of interest" description="Disordered" evidence="8">
    <location>
        <begin position="1"/>
        <end position="23"/>
    </location>
</feature>
<dbReference type="AlphaFoldDB" id="A0A8E2JWL0"/>
<evidence type="ECO:0000256" key="1">
    <source>
        <dbReference type="ARBA" id="ARBA00004123"/>
    </source>
</evidence>
<keyword evidence="3" id="KW-0677">Repeat</keyword>